<dbReference type="PANTHER" id="PTHR11122">
    <property type="entry name" value="APOSPORY-ASSOCIATED PROTEIN C-RELATED"/>
    <property type="match status" value="1"/>
</dbReference>
<dbReference type="GO" id="GO:0047938">
    <property type="term" value="F:glucose-6-phosphate 1-epimerase activity"/>
    <property type="evidence" value="ECO:0007669"/>
    <property type="project" value="TreeGrafter"/>
</dbReference>
<dbReference type="Gene3D" id="2.70.98.10">
    <property type="match status" value="1"/>
</dbReference>
<dbReference type="GO" id="GO:0005975">
    <property type="term" value="P:carbohydrate metabolic process"/>
    <property type="evidence" value="ECO:0007669"/>
    <property type="project" value="InterPro"/>
</dbReference>
<evidence type="ECO:0000313" key="1">
    <source>
        <dbReference type="EMBL" id="CAA0818274.1"/>
    </source>
</evidence>
<organism evidence="1 2">
    <name type="scientific">Striga hermonthica</name>
    <name type="common">Purple witchweed</name>
    <name type="synonym">Buchnera hermonthica</name>
    <dbReference type="NCBI Taxonomy" id="68872"/>
    <lineage>
        <taxon>Eukaryota</taxon>
        <taxon>Viridiplantae</taxon>
        <taxon>Streptophyta</taxon>
        <taxon>Embryophyta</taxon>
        <taxon>Tracheophyta</taxon>
        <taxon>Spermatophyta</taxon>
        <taxon>Magnoliopsida</taxon>
        <taxon>eudicotyledons</taxon>
        <taxon>Gunneridae</taxon>
        <taxon>Pentapetalae</taxon>
        <taxon>asterids</taxon>
        <taxon>lamiids</taxon>
        <taxon>Lamiales</taxon>
        <taxon>Orobanchaceae</taxon>
        <taxon>Buchnereae</taxon>
        <taxon>Striga</taxon>
    </lineage>
</organism>
<dbReference type="OrthoDB" id="1659429at2759"/>
<proteinExistence type="predicted"/>
<accession>A0A9N7R758</accession>
<dbReference type="InterPro" id="IPR014718">
    <property type="entry name" value="GH-type_carb-bd"/>
</dbReference>
<dbReference type="GO" id="GO:0005737">
    <property type="term" value="C:cytoplasm"/>
    <property type="evidence" value="ECO:0007669"/>
    <property type="project" value="TreeGrafter"/>
</dbReference>
<reference evidence="1" key="1">
    <citation type="submission" date="2019-12" db="EMBL/GenBank/DDBJ databases">
        <authorList>
            <person name="Scholes J."/>
        </authorList>
    </citation>
    <scope>NUCLEOTIDE SEQUENCE</scope>
</reference>
<dbReference type="EMBL" id="CACSLK010016925">
    <property type="protein sequence ID" value="CAA0818274.1"/>
    <property type="molecule type" value="Genomic_DNA"/>
</dbReference>
<keyword evidence="2" id="KW-1185">Reference proteome</keyword>
<evidence type="ECO:0000313" key="2">
    <source>
        <dbReference type="Proteomes" id="UP001153555"/>
    </source>
</evidence>
<gene>
    <name evidence="1" type="ORF">SHERM_01137</name>
</gene>
<dbReference type="InterPro" id="IPR011013">
    <property type="entry name" value="Gal_mutarotase_sf_dom"/>
</dbReference>
<protein>
    <submittedName>
        <fullName evidence="1">Aldose 1-epimerase family protein</fullName>
    </submittedName>
</protein>
<dbReference type="Proteomes" id="UP001153555">
    <property type="component" value="Unassembled WGS sequence"/>
</dbReference>
<dbReference type="SUPFAM" id="SSF74650">
    <property type="entry name" value="Galactose mutarotase-like"/>
    <property type="match status" value="1"/>
</dbReference>
<dbReference type="GO" id="GO:0030246">
    <property type="term" value="F:carbohydrate binding"/>
    <property type="evidence" value="ECO:0007669"/>
    <property type="project" value="InterPro"/>
</dbReference>
<sequence length="159" mass="17903">METDHKLLYSAEFPLAFLRLLVSSLLSGYIKHKLWSLENEPLDRAPSGSRSSSVNIVYRTSDKGSKILACSQGKLTLMPSVKNIGNKAFSFTFATRNSLSISDISEVRVEGLETLDYLDHMMHGKRFTEQADALTFDGKVLEAMKKHKTSKIDREEETE</sequence>
<comment type="caution">
    <text evidence="1">The sequence shown here is derived from an EMBL/GenBank/DDBJ whole genome shotgun (WGS) entry which is preliminary data.</text>
</comment>
<dbReference type="AlphaFoldDB" id="A0A9N7R758"/>
<name>A0A9N7R758_STRHE</name>
<dbReference type="PANTHER" id="PTHR11122:SF33">
    <property type="entry name" value="GLUCOSE-6-PHOSPHATE 1-EPIMERASE"/>
    <property type="match status" value="1"/>
</dbReference>